<dbReference type="Proteomes" id="UP000001739">
    <property type="component" value="Chromosome 2"/>
</dbReference>
<reference evidence="2 3" key="1">
    <citation type="journal article" date="2011" name="J. Bacteriol.">
        <title>Complete genome sequence of the plant growth-promoting endophyte Burkholderia phytofirmans strain PsJN.</title>
        <authorList>
            <person name="Weilharter A."/>
            <person name="Mitter B."/>
            <person name="Shin M.V."/>
            <person name="Chain P.S."/>
            <person name="Nowak J."/>
            <person name="Sessitsch A."/>
        </authorList>
    </citation>
    <scope>NUCLEOTIDE SEQUENCE [LARGE SCALE GENOMIC DNA]</scope>
    <source>
        <strain evidence="3">DSM 17436 / LMG 22146 / PsJN</strain>
    </source>
</reference>
<dbReference type="EMBL" id="CP001053">
    <property type="protein sequence ID" value="ACD20861.1"/>
    <property type="molecule type" value="Genomic_DNA"/>
</dbReference>
<gene>
    <name evidence="2" type="ordered locus">Bphyt_6562</name>
</gene>
<dbReference type="KEGG" id="bpy:Bphyt_6562"/>
<dbReference type="STRING" id="398527.Bphyt_6562"/>
<dbReference type="eggNOG" id="ENOG5031741">
    <property type="taxonomic scope" value="Bacteria"/>
</dbReference>
<dbReference type="AlphaFoldDB" id="B2TBB9"/>
<sequence precursor="true">MILPHFTFSSAGTMYGVVKRRTAAGAVSIALGGAMLVLSSHGVAQITQGSGSSQQENRTSSMGSAPDASASAVHESHKPQTKDGGSANTRGKTGGQGHKTQGAGGFDNGLYGTGAGSNK</sequence>
<accession>B2TBB9</accession>
<feature type="compositionally biased region" description="Gly residues" evidence="1">
    <location>
        <begin position="92"/>
        <end position="119"/>
    </location>
</feature>
<protein>
    <submittedName>
        <fullName evidence="2">Putative beta-xylosidase</fullName>
    </submittedName>
</protein>
<name>B2TBB9_PARPJ</name>
<organism evidence="2 3">
    <name type="scientific">Paraburkholderia phytofirmans (strain DSM 17436 / LMG 22146 / PsJN)</name>
    <name type="common">Burkholderia phytofirmans</name>
    <dbReference type="NCBI Taxonomy" id="398527"/>
    <lineage>
        <taxon>Bacteria</taxon>
        <taxon>Pseudomonadati</taxon>
        <taxon>Pseudomonadota</taxon>
        <taxon>Betaproteobacteria</taxon>
        <taxon>Burkholderiales</taxon>
        <taxon>Burkholderiaceae</taxon>
        <taxon>Paraburkholderia</taxon>
    </lineage>
</organism>
<evidence type="ECO:0000256" key="1">
    <source>
        <dbReference type="SAM" id="MobiDB-lite"/>
    </source>
</evidence>
<feature type="compositionally biased region" description="Polar residues" evidence="1">
    <location>
        <begin position="45"/>
        <end position="63"/>
    </location>
</feature>
<proteinExistence type="predicted"/>
<evidence type="ECO:0000313" key="3">
    <source>
        <dbReference type="Proteomes" id="UP000001739"/>
    </source>
</evidence>
<dbReference type="HOGENOM" id="CLU_156400_0_0_4"/>
<feature type="region of interest" description="Disordered" evidence="1">
    <location>
        <begin position="45"/>
        <end position="119"/>
    </location>
</feature>
<evidence type="ECO:0000313" key="2">
    <source>
        <dbReference type="EMBL" id="ACD20861.1"/>
    </source>
</evidence>